<feature type="domain" description="N-acetyltransferase" evidence="3">
    <location>
        <begin position="2"/>
        <end position="142"/>
    </location>
</feature>
<proteinExistence type="predicted"/>
<dbReference type="STRING" id="1616788.AR543_00805"/>
<dbReference type="Gene3D" id="3.40.630.30">
    <property type="match status" value="1"/>
</dbReference>
<dbReference type="PANTHER" id="PTHR43072">
    <property type="entry name" value="N-ACETYLTRANSFERASE"/>
    <property type="match status" value="1"/>
</dbReference>
<dbReference type="InterPro" id="IPR000182">
    <property type="entry name" value="GNAT_dom"/>
</dbReference>
<evidence type="ECO:0000313" key="5">
    <source>
        <dbReference type="Proteomes" id="UP000078148"/>
    </source>
</evidence>
<dbReference type="CDD" id="cd04301">
    <property type="entry name" value="NAT_SF"/>
    <property type="match status" value="1"/>
</dbReference>
<dbReference type="GO" id="GO:0016747">
    <property type="term" value="F:acyltransferase activity, transferring groups other than amino-acyl groups"/>
    <property type="evidence" value="ECO:0007669"/>
    <property type="project" value="InterPro"/>
</dbReference>
<dbReference type="OrthoDB" id="1821130at2"/>
<dbReference type="InterPro" id="IPR016181">
    <property type="entry name" value="Acyl_CoA_acyltransferase"/>
</dbReference>
<evidence type="ECO:0000256" key="1">
    <source>
        <dbReference type="ARBA" id="ARBA00022679"/>
    </source>
</evidence>
<dbReference type="PROSITE" id="PS51186">
    <property type="entry name" value="GNAT"/>
    <property type="match status" value="1"/>
</dbReference>
<protein>
    <submittedName>
        <fullName evidence="4">GCN5 family acetyltransferase</fullName>
    </submittedName>
</protein>
<accession>A0A172ZAQ1</accession>
<reference evidence="5" key="1">
    <citation type="submission" date="2015-10" db="EMBL/GenBank/DDBJ databases">
        <title>Genome of Paenibacillus bovis sp. nov.</title>
        <authorList>
            <person name="Wu Z."/>
            <person name="Gao C."/>
            <person name="Liu Z."/>
            <person name="Zheng H."/>
        </authorList>
    </citation>
    <scope>NUCLEOTIDE SEQUENCE [LARGE SCALE GENOMIC DNA]</scope>
    <source>
        <strain evidence="5">BD3526</strain>
    </source>
</reference>
<reference evidence="4 5" key="2">
    <citation type="journal article" date="2016" name="Int. J. Syst. Evol. Microbiol.">
        <title>Paenibacillus bovis sp. nov., isolated from raw yak (Bos grunniens) milk.</title>
        <authorList>
            <person name="Gao C."/>
            <person name="Han J."/>
            <person name="Liu Z."/>
            <person name="Xu X."/>
            <person name="Hang F."/>
            <person name="Wu Z."/>
        </authorList>
    </citation>
    <scope>NUCLEOTIDE SEQUENCE [LARGE SCALE GENOMIC DNA]</scope>
    <source>
        <strain evidence="4 5">BD3526</strain>
    </source>
</reference>
<keyword evidence="2" id="KW-0012">Acyltransferase</keyword>
<dbReference type="KEGG" id="pbv:AR543_00805"/>
<name>A0A172ZAQ1_9BACL</name>
<dbReference type="RefSeq" id="WP_060530956.1">
    <property type="nucleotide sequence ID" value="NZ_CP013023.1"/>
</dbReference>
<dbReference type="Proteomes" id="UP000078148">
    <property type="component" value="Chromosome"/>
</dbReference>
<dbReference type="AlphaFoldDB" id="A0A172ZAQ1"/>
<sequence>MITLREIKIEDYDGMIALWQNTEGLGLSPADSRESIQRYLEQNAGCSYIAIDTIRDVIAGTLLAGHDGRRGYLYHMAVDPDYRGQGIARQLTERSMNALAANGIDRAHLFVLNNNEHGQQFWTASHWQKADHFSVFSKDTHG</sequence>
<organism evidence="4 5">
    <name type="scientific">Paenibacillus bovis</name>
    <dbReference type="NCBI Taxonomy" id="1616788"/>
    <lineage>
        <taxon>Bacteria</taxon>
        <taxon>Bacillati</taxon>
        <taxon>Bacillota</taxon>
        <taxon>Bacilli</taxon>
        <taxon>Bacillales</taxon>
        <taxon>Paenibacillaceae</taxon>
        <taxon>Paenibacillus</taxon>
    </lineage>
</organism>
<evidence type="ECO:0000313" key="4">
    <source>
        <dbReference type="EMBL" id="ANF94711.1"/>
    </source>
</evidence>
<dbReference type="Pfam" id="PF00583">
    <property type="entry name" value="Acetyltransf_1"/>
    <property type="match status" value="1"/>
</dbReference>
<evidence type="ECO:0000256" key="2">
    <source>
        <dbReference type="ARBA" id="ARBA00023315"/>
    </source>
</evidence>
<gene>
    <name evidence="4" type="ORF">AR543_00805</name>
</gene>
<keyword evidence="1 4" id="KW-0808">Transferase</keyword>
<dbReference type="PANTHER" id="PTHR43072:SF51">
    <property type="entry name" value="ABC SUPERFAMILY TRANSPORT PROTEIN"/>
    <property type="match status" value="1"/>
</dbReference>
<dbReference type="SUPFAM" id="SSF55729">
    <property type="entry name" value="Acyl-CoA N-acyltransferases (Nat)"/>
    <property type="match status" value="1"/>
</dbReference>
<dbReference type="EMBL" id="CP013023">
    <property type="protein sequence ID" value="ANF94711.1"/>
    <property type="molecule type" value="Genomic_DNA"/>
</dbReference>
<keyword evidence="5" id="KW-1185">Reference proteome</keyword>
<evidence type="ECO:0000259" key="3">
    <source>
        <dbReference type="PROSITE" id="PS51186"/>
    </source>
</evidence>